<evidence type="ECO:0000256" key="7">
    <source>
        <dbReference type="ARBA" id="ARBA00022982"/>
    </source>
</evidence>
<keyword evidence="12 13" id="KW-0472">Membrane</keyword>
<keyword evidence="6" id="KW-0479">Metal-binding</keyword>
<keyword evidence="5 13" id="KW-0812">Transmembrane</keyword>
<comment type="subcellular location">
    <subcellularLocation>
        <location evidence="1">Cell membrane</location>
        <topology evidence="1">Multi-pass membrane protein</topology>
    </subcellularLocation>
</comment>
<evidence type="ECO:0000259" key="14">
    <source>
        <dbReference type="Pfam" id="PF02665"/>
    </source>
</evidence>
<dbReference type="EMBL" id="CP030239">
    <property type="protein sequence ID" value="AWX94275.1"/>
    <property type="molecule type" value="Genomic_DNA"/>
</dbReference>
<keyword evidence="3" id="KW-1003">Cell membrane</keyword>
<dbReference type="PANTHER" id="PTHR30598">
    <property type="entry name" value="NITRATE REDUCTASE PRIVATE CHAPERONE, REDOX ENZYME MATURATION PROTEIN REMP FAMILY"/>
    <property type="match status" value="1"/>
</dbReference>
<evidence type="ECO:0000256" key="2">
    <source>
        <dbReference type="ARBA" id="ARBA00022448"/>
    </source>
</evidence>
<keyword evidence="4" id="KW-0349">Heme</keyword>
<accession>A0ABN5M9G1</accession>
<dbReference type="Proteomes" id="UP000249922">
    <property type="component" value="Chromosome"/>
</dbReference>
<keyword evidence="2" id="KW-0813">Transport</keyword>
<dbReference type="RefSeq" id="WP_112888620.1">
    <property type="nucleotide sequence ID" value="NZ_CP030239.1"/>
</dbReference>
<evidence type="ECO:0000256" key="11">
    <source>
        <dbReference type="ARBA" id="ARBA00023063"/>
    </source>
</evidence>
<sequence length="265" mass="28810">MSHFLFGVYPYIAITVMILGAIVRYETEPFTWKSSSSQLLRRKQFVIGSVLFHVGVLMILGGHFVGLLTPIAVWDGLGVGHGAKQALPWPGRLCRHPGLGRRADPAAPAADHPRIRANSTLSDTGILVLLMLQLTLGLGTIFVSAGHLDGHEMVKLMQWAQGIAYFGADPAAHLDGVALIFKLHILLGLTIFLLFPFTRLVHMLSAPVRYLWRPGYQIVRSKRGARPGVGLNPIPATVAGREALARTVATRDAGTQQDPLRHAAE</sequence>
<evidence type="ECO:0000256" key="6">
    <source>
        <dbReference type="ARBA" id="ARBA00022723"/>
    </source>
</evidence>
<dbReference type="PANTHER" id="PTHR30598:SF3">
    <property type="entry name" value="RESPIRATORY NITRATE REDUCTASE 1 GAMMA CHAIN"/>
    <property type="match status" value="1"/>
</dbReference>
<dbReference type="Gene3D" id="1.20.950.20">
    <property type="entry name" value="Transmembrane di-heme cytochromes, Chain C"/>
    <property type="match status" value="2"/>
</dbReference>
<dbReference type="SUPFAM" id="SSF103501">
    <property type="entry name" value="Respiratory nitrate reductase 1 gamma chain"/>
    <property type="match status" value="1"/>
</dbReference>
<evidence type="ECO:0000256" key="3">
    <source>
        <dbReference type="ARBA" id="ARBA00022475"/>
    </source>
</evidence>
<keyword evidence="10" id="KW-0408">Iron</keyword>
<evidence type="ECO:0000256" key="10">
    <source>
        <dbReference type="ARBA" id="ARBA00023004"/>
    </source>
</evidence>
<evidence type="ECO:0000313" key="15">
    <source>
        <dbReference type="EMBL" id="AWX94275.1"/>
    </source>
</evidence>
<evidence type="ECO:0000256" key="4">
    <source>
        <dbReference type="ARBA" id="ARBA00022617"/>
    </source>
</evidence>
<evidence type="ECO:0000256" key="8">
    <source>
        <dbReference type="ARBA" id="ARBA00022989"/>
    </source>
</evidence>
<dbReference type="InterPro" id="IPR036197">
    <property type="entry name" value="NarG-like_sf"/>
</dbReference>
<name>A0ABN5M9G1_9RHOB</name>
<reference evidence="15 16" key="1">
    <citation type="submission" date="2018-06" db="EMBL/GenBank/DDBJ databases">
        <title>Complete genome sequence of Paracoccus mutanolyticus strain RSP-02 isolated from cellulosic waste.</title>
        <authorList>
            <person name="Amrutha R.N."/>
            <person name="Shrivastav A."/>
            <person name="Buddana S.K."/>
            <person name="Deshpande U."/>
            <person name="Prakasham R.S."/>
        </authorList>
    </citation>
    <scope>NUCLEOTIDE SEQUENCE [LARGE SCALE GENOMIC DNA]</scope>
    <source>
        <strain evidence="15 16">RSP-02</strain>
    </source>
</reference>
<evidence type="ECO:0000256" key="5">
    <source>
        <dbReference type="ARBA" id="ARBA00022692"/>
    </source>
</evidence>
<feature type="transmembrane region" description="Helical" evidence="13">
    <location>
        <begin position="126"/>
        <end position="148"/>
    </location>
</feature>
<evidence type="ECO:0000256" key="13">
    <source>
        <dbReference type="SAM" id="Phobius"/>
    </source>
</evidence>
<keyword evidence="11" id="KW-0534">Nitrate assimilation</keyword>
<protein>
    <submittedName>
        <fullName evidence="15">Respiratory nitrate reductase subunit gamma</fullName>
    </submittedName>
</protein>
<gene>
    <name evidence="15" type="primary">narI</name>
    <name evidence="15" type="ORF">DPM13_18940</name>
</gene>
<evidence type="ECO:0000313" key="16">
    <source>
        <dbReference type="Proteomes" id="UP000249922"/>
    </source>
</evidence>
<proteinExistence type="predicted"/>
<dbReference type="NCBIfam" id="TIGR00351">
    <property type="entry name" value="narI"/>
    <property type="match status" value="1"/>
</dbReference>
<dbReference type="InterPro" id="IPR003816">
    <property type="entry name" value="Nitrate_red_gam"/>
</dbReference>
<dbReference type="InterPro" id="IPR023234">
    <property type="entry name" value="NarG-like_domain"/>
</dbReference>
<evidence type="ECO:0000256" key="1">
    <source>
        <dbReference type="ARBA" id="ARBA00004651"/>
    </source>
</evidence>
<dbReference type="Pfam" id="PF02665">
    <property type="entry name" value="Nitrate_red_gam"/>
    <property type="match status" value="1"/>
</dbReference>
<organism evidence="15 16">
    <name type="scientific">Paracoccus mutanolyticus</name>
    <dbReference type="NCBI Taxonomy" id="1499308"/>
    <lineage>
        <taxon>Bacteria</taxon>
        <taxon>Pseudomonadati</taxon>
        <taxon>Pseudomonadota</taxon>
        <taxon>Alphaproteobacteria</taxon>
        <taxon>Rhodobacterales</taxon>
        <taxon>Paracoccaceae</taxon>
        <taxon>Paracoccus</taxon>
    </lineage>
</organism>
<evidence type="ECO:0000256" key="9">
    <source>
        <dbReference type="ARBA" id="ARBA00023002"/>
    </source>
</evidence>
<feature type="transmembrane region" description="Helical" evidence="13">
    <location>
        <begin position="6"/>
        <end position="25"/>
    </location>
</feature>
<keyword evidence="8 13" id="KW-1133">Transmembrane helix</keyword>
<keyword evidence="16" id="KW-1185">Reference proteome</keyword>
<keyword evidence="7" id="KW-0249">Electron transport</keyword>
<feature type="transmembrane region" description="Helical" evidence="13">
    <location>
        <begin position="183"/>
        <end position="204"/>
    </location>
</feature>
<evidence type="ECO:0000256" key="12">
    <source>
        <dbReference type="ARBA" id="ARBA00023136"/>
    </source>
</evidence>
<feature type="transmembrane region" description="Helical" evidence="13">
    <location>
        <begin position="45"/>
        <end position="65"/>
    </location>
</feature>
<dbReference type="InterPro" id="IPR051936">
    <property type="entry name" value="Heme-iron_electron_transfer"/>
</dbReference>
<feature type="domain" description="NarG-like" evidence="14">
    <location>
        <begin position="3"/>
        <end position="222"/>
    </location>
</feature>
<keyword evidence="9" id="KW-0560">Oxidoreductase</keyword>